<evidence type="ECO:0000313" key="12">
    <source>
        <dbReference type="Proteomes" id="UP001177341"/>
    </source>
</evidence>
<dbReference type="Gene3D" id="6.10.140.1130">
    <property type="match status" value="1"/>
</dbReference>
<dbReference type="InterPro" id="IPR006134">
    <property type="entry name" value="DNA-dir_DNA_pol_B_multi_dom"/>
</dbReference>
<comment type="caution">
    <text evidence="11">The sequence shown here is derived from an EMBL/GenBank/DDBJ whole genome shotgun (WGS) entry which is preliminary data.</text>
</comment>
<keyword evidence="5 7" id="KW-0238">DNA-binding</keyword>
<dbReference type="PROSITE" id="PS00116">
    <property type="entry name" value="DNA_POLYMERASE_B"/>
    <property type="match status" value="1"/>
</dbReference>
<evidence type="ECO:0000259" key="9">
    <source>
        <dbReference type="Pfam" id="PF00136"/>
    </source>
</evidence>
<sequence length="814" mass="93081">MTAVTAIRGFIIARHQQDQNHTLQLRYWVRHDAGVSLISIDHQETVFFVCDENVDDIRLICRDLKGWRLKKLSLTDLNYKGVHGLYTRSLRIQREIIERLTRHAIAMMEEDIRPVDRYLMERFIFGGVEVFLQPGLPPKLRPTDYKPSLTVLSVDIETTMRADLIHSIGCYQAIYSPNSDAPNSDAPNSDAISSDSDGGVTQSCLLERVVLMRGVGNNTELIRYFPDERTLLKAWVELVKNIDPDLLIGWNVVGFDFKVLAQRAQALKVPLTIGRDQQPLQVVQSGQGKWYARIEGRNVLDGIDTLKNATFHFESYSLESVAQSLFKRGKLITHPNDRGEEIQRLYREDQPALARYNLEDCKLVWDIFVETRLIEYLIERTRLTGLSLDKVGGSAAAFDFQYLPRLHRHGYVGPEYASGASGLDAPGGFVMESLPGLYRNVLVLDFKSLYPSIIRTFKVDPCGLAEGLKASSDDTGLVPGFNQAVFSQNPSILPTIIEELWAARDQAKKRENKPLSQAIKIIMNAFYGVLGSNVCRFFDQRLAGSITLRGHQILQQTRDEIEQAFGYQVIYGDTDSVFVLLDDACKEEEAADKGNELAVYLNAWWSEQVQSRFGIESHLELEYETHYSRFLMPRMRHSEKGSKKRYAGLLRSTNGDTHMVFKGLENVRSDWTPLARELQSTLYEAVFRDQPYKEYIQMLIKQLRASELDDQLVYRRRLRQPLSDYIRMKPPHVQAALKAEAEQSKYERPVLYQPGMHVSYIMTVNGPEPVEYRRSAIDYEHYIEKQIMPVVDGILCFLDDSFEALTSQQVDLFS</sequence>
<evidence type="ECO:0000313" key="11">
    <source>
        <dbReference type="EMBL" id="MDP2521740.1"/>
    </source>
</evidence>
<dbReference type="InterPro" id="IPR017964">
    <property type="entry name" value="DNA-dir_DNA_pol_B_CS"/>
</dbReference>
<dbReference type="EMBL" id="JAUYVO010000002">
    <property type="protein sequence ID" value="MDP2521740.1"/>
    <property type="molecule type" value="Genomic_DNA"/>
</dbReference>
<evidence type="ECO:0000259" key="10">
    <source>
        <dbReference type="Pfam" id="PF03104"/>
    </source>
</evidence>
<dbReference type="InterPro" id="IPR036397">
    <property type="entry name" value="RNaseH_sf"/>
</dbReference>
<keyword evidence="2 7" id="KW-0808">Transferase</keyword>
<dbReference type="PANTHER" id="PTHR10322">
    <property type="entry name" value="DNA POLYMERASE CATALYTIC SUBUNIT"/>
    <property type="match status" value="1"/>
</dbReference>
<keyword evidence="12" id="KW-1185">Reference proteome</keyword>
<evidence type="ECO:0000256" key="3">
    <source>
        <dbReference type="ARBA" id="ARBA00022695"/>
    </source>
</evidence>
<dbReference type="Pfam" id="PF03104">
    <property type="entry name" value="DNA_pol_B_exo1"/>
    <property type="match status" value="1"/>
</dbReference>
<dbReference type="Gene3D" id="3.90.1600.10">
    <property type="entry name" value="Palm domain of DNA polymerase"/>
    <property type="match status" value="2"/>
</dbReference>
<feature type="region of interest" description="Disordered" evidence="8">
    <location>
        <begin position="179"/>
        <end position="198"/>
    </location>
</feature>
<dbReference type="SMART" id="SM00486">
    <property type="entry name" value="POLBc"/>
    <property type="match status" value="1"/>
</dbReference>
<dbReference type="RefSeq" id="WP_305450224.1">
    <property type="nucleotide sequence ID" value="NZ_JAUYVO010000002.1"/>
</dbReference>
<reference evidence="11" key="1">
    <citation type="submission" date="2023-07" db="EMBL/GenBank/DDBJ databases">
        <title>Genome content predicts the carbon catabolic preferences of heterotrophic bacteria.</title>
        <authorList>
            <person name="Gralka M."/>
        </authorList>
    </citation>
    <scope>NUCLEOTIDE SEQUENCE</scope>
    <source>
        <strain evidence="11">5G01</strain>
    </source>
</reference>
<feature type="domain" description="DNA-directed DNA polymerase family B multifunctional" evidence="9">
    <location>
        <begin position="401"/>
        <end position="794"/>
    </location>
</feature>
<comment type="catalytic activity">
    <reaction evidence="6 7">
        <text>DNA(n) + a 2'-deoxyribonucleoside 5'-triphosphate = DNA(n+1) + diphosphate</text>
        <dbReference type="Rhea" id="RHEA:22508"/>
        <dbReference type="Rhea" id="RHEA-COMP:17339"/>
        <dbReference type="Rhea" id="RHEA-COMP:17340"/>
        <dbReference type="ChEBI" id="CHEBI:33019"/>
        <dbReference type="ChEBI" id="CHEBI:61560"/>
        <dbReference type="ChEBI" id="CHEBI:173112"/>
        <dbReference type="EC" id="2.7.7.7"/>
    </reaction>
</comment>
<name>A0ABT9ES39_9GAMM</name>
<dbReference type="SUPFAM" id="SSF53098">
    <property type="entry name" value="Ribonuclease H-like"/>
    <property type="match status" value="1"/>
</dbReference>
<dbReference type="InterPro" id="IPR006133">
    <property type="entry name" value="DNA-dir_DNA_pol_B_exonuc"/>
</dbReference>
<dbReference type="Gene3D" id="3.30.70.2250">
    <property type="match status" value="1"/>
</dbReference>
<dbReference type="InterPro" id="IPR043502">
    <property type="entry name" value="DNA/RNA_pol_sf"/>
</dbReference>
<dbReference type="InterPro" id="IPR012337">
    <property type="entry name" value="RNaseH-like_sf"/>
</dbReference>
<dbReference type="InterPro" id="IPR050240">
    <property type="entry name" value="DNA_pol_type-B"/>
</dbReference>
<dbReference type="PANTHER" id="PTHR10322:SF23">
    <property type="entry name" value="DNA POLYMERASE DELTA CATALYTIC SUBUNIT"/>
    <property type="match status" value="1"/>
</dbReference>
<keyword evidence="3 7" id="KW-0548">Nucleotidyltransferase</keyword>
<evidence type="ECO:0000256" key="1">
    <source>
        <dbReference type="ARBA" id="ARBA00005755"/>
    </source>
</evidence>
<dbReference type="InterPro" id="IPR023211">
    <property type="entry name" value="DNA_pol_palm_dom_sf"/>
</dbReference>
<dbReference type="Gene3D" id="1.10.132.60">
    <property type="entry name" value="DNA polymerase family B, C-terminal domain"/>
    <property type="match status" value="1"/>
</dbReference>
<dbReference type="InterPro" id="IPR006172">
    <property type="entry name" value="DNA-dir_DNA_pol_B"/>
</dbReference>
<dbReference type="PRINTS" id="PR00106">
    <property type="entry name" value="DNAPOLB"/>
</dbReference>
<accession>A0ABT9ES39</accession>
<dbReference type="CDD" id="cd05537">
    <property type="entry name" value="POLBc_Pol_II"/>
    <property type="match status" value="1"/>
</dbReference>
<evidence type="ECO:0000256" key="7">
    <source>
        <dbReference type="RuleBase" id="RU000442"/>
    </source>
</evidence>
<evidence type="ECO:0000256" key="6">
    <source>
        <dbReference type="ARBA" id="ARBA00049244"/>
    </source>
</evidence>
<evidence type="ECO:0000256" key="2">
    <source>
        <dbReference type="ARBA" id="ARBA00022679"/>
    </source>
</evidence>
<proteinExistence type="inferred from homology"/>
<evidence type="ECO:0000256" key="5">
    <source>
        <dbReference type="ARBA" id="ARBA00023125"/>
    </source>
</evidence>
<dbReference type="Proteomes" id="UP001177341">
    <property type="component" value="Unassembled WGS sequence"/>
</dbReference>
<dbReference type="EC" id="2.7.7.7" evidence="7"/>
<gene>
    <name evidence="11" type="ORF">Q8W30_04065</name>
</gene>
<dbReference type="InterPro" id="IPR042087">
    <property type="entry name" value="DNA_pol_B_thumb"/>
</dbReference>
<feature type="domain" description="DNA-directed DNA polymerase family B exonuclease" evidence="10">
    <location>
        <begin position="144"/>
        <end position="321"/>
    </location>
</feature>
<evidence type="ECO:0000256" key="4">
    <source>
        <dbReference type="ARBA" id="ARBA00022932"/>
    </source>
</evidence>
<evidence type="ECO:0000256" key="8">
    <source>
        <dbReference type="SAM" id="MobiDB-lite"/>
    </source>
</evidence>
<keyword evidence="7" id="KW-0235">DNA replication</keyword>
<dbReference type="Pfam" id="PF00136">
    <property type="entry name" value="DNA_pol_B"/>
    <property type="match status" value="1"/>
</dbReference>
<keyword evidence="4 7" id="KW-0239">DNA-directed DNA polymerase</keyword>
<dbReference type="SUPFAM" id="SSF56672">
    <property type="entry name" value="DNA/RNA polymerases"/>
    <property type="match status" value="1"/>
</dbReference>
<comment type="similarity">
    <text evidence="1 7">Belongs to the DNA polymerase type-B family.</text>
</comment>
<dbReference type="NCBIfam" id="NF004421">
    <property type="entry name" value="PRK05762.1-2"/>
    <property type="match status" value="1"/>
</dbReference>
<protein>
    <recommendedName>
        <fullName evidence="7">DNA polymerase</fullName>
        <ecNumber evidence="7">2.7.7.7</ecNumber>
    </recommendedName>
</protein>
<organism evidence="11 12">
    <name type="scientific">Neptunomonas phycophila</name>
    <dbReference type="NCBI Taxonomy" id="1572645"/>
    <lineage>
        <taxon>Bacteria</taxon>
        <taxon>Pseudomonadati</taxon>
        <taxon>Pseudomonadota</taxon>
        <taxon>Gammaproteobacteria</taxon>
        <taxon>Oceanospirillales</taxon>
        <taxon>Oceanospirillaceae</taxon>
        <taxon>Neptunomonas</taxon>
    </lineage>
</organism>
<dbReference type="GO" id="GO:0003887">
    <property type="term" value="F:DNA-directed DNA polymerase activity"/>
    <property type="evidence" value="ECO:0007669"/>
    <property type="project" value="UniProtKB-EC"/>
</dbReference>
<dbReference type="Gene3D" id="3.30.420.10">
    <property type="entry name" value="Ribonuclease H-like superfamily/Ribonuclease H"/>
    <property type="match status" value="1"/>
</dbReference>